<keyword evidence="1" id="KW-0472">Membrane</keyword>
<evidence type="ECO:0000259" key="2">
    <source>
        <dbReference type="Pfam" id="PF20059"/>
    </source>
</evidence>
<dbReference type="Proteomes" id="UP000278962">
    <property type="component" value="Unassembled WGS sequence"/>
</dbReference>
<keyword evidence="1" id="KW-0812">Transmembrane</keyword>
<dbReference type="InterPro" id="IPR045597">
    <property type="entry name" value="DUF6458"/>
</dbReference>
<dbReference type="EMBL" id="RBIL01000002">
    <property type="protein sequence ID" value="RKQ86279.1"/>
    <property type="molecule type" value="Genomic_DNA"/>
</dbReference>
<dbReference type="AlphaFoldDB" id="A0A660L040"/>
<dbReference type="OrthoDB" id="4775046at2"/>
<sequence length="63" mass="6577">MSLGASLFLIAVGAILHFAVTADLAGIDIQVVGTILMIVGVLGFAISLFFYFQARDRGAPPPL</sequence>
<accession>A0A660L040</accession>
<name>A0A660L040_9ACTN</name>
<gene>
    <name evidence="3" type="ORF">C8N24_4289</name>
</gene>
<evidence type="ECO:0000313" key="4">
    <source>
        <dbReference type="Proteomes" id="UP000278962"/>
    </source>
</evidence>
<evidence type="ECO:0000313" key="3">
    <source>
        <dbReference type="EMBL" id="RKQ86279.1"/>
    </source>
</evidence>
<evidence type="ECO:0000256" key="1">
    <source>
        <dbReference type="SAM" id="Phobius"/>
    </source>
</evidence>
<organism evidence="3 4">
    <name type="scientific">Solirubrobacter pauli</name>
    <dbReference type="NCBI Taxonomy" id="166793"/>
    <lineage>
        <taxon>Bacteria</taxon>
        <taxon>Bacillati</taxon>
        <taxon>Actinomycetota</taxon>
        <taxon>Thermoleophilia</taxon>
        <taxon>Solirubrobacterales</taxon>
        <taxon>Solirubrobacteraceae</taxon>
        <taxon>Solirubrobacter</taxon>
    </lineage>
</organism>
<proteinExistence type="predicted"/>
<comment type="caution">
    <text evidence="3">The sequence shown here is derived from an EMBL/GenBank/DDBJ whole genome shotgun (WGS) entry which is preliminary data.</text>
</comment>
<dbReference type="RefSeq" id="WP_121253876.1">
    <property type="nucleotide sequence ID" value="NZ_RBIL01000002.1"/>
</dbReference>
<protein>
    <recommendedName>
        <fullName evidence="2">DUF6458 domain-containing protein</fullName>
    </recommendedName>
</protein>
<feature type="domain" description="DUF6458" evidence="2">
    <location>
        <begin position="1"/>
        <end position="44"/>
    </location>
</feature>
<keyword evidence="4" id="KW-1185">Reference proteome</keyword>
<reference evidence="3 4" key="1">
    <citation type="submission" date="2018-10" db="EMBL/GenBank/DDBJ databases">
        <title>Genomic Encyclopedia of Archaeal and Bacterial Type Strains, Phase II (KMG-II): from individual species to whole genera.</title>
        <authorList>
            <person name="Goeker M."/>
        </authorList>
    </citation>
    <scope>NUCLEOTIDE SEQUENCE [LARGE SCALE GENOMIC DNA]</scope>
    <source>
        <strain evidence="3 4">DSM 14954</strain>
    </source>
</reference>
<dbReference type="Pfam" id="PF20059">
    <property type="entry name" value="DUF6458"/>
    <property type="match status" value="1"/>
</dbReference>
<keyword evidence="1" id="KW-1133">Transmembrane helix</keyword>
<feature type="transmembrane region" description="Helical" evidence="1">
    <location>
        <begin position="31"/>
        <end position="52"/>
    </location>
</feature>